<feature type="transmembrane region" description="Helical" evidence="1">
    <location>
        <begin position="407"/>
        <end position="428"/>
    </location>
</feature>
<comment type="caution">
    <text evidence="2">The sequence shown here is derived from an EMBL/GenBank/DDBJ whole genome shotgun (WGS) entry which is preliminary data.</text>
</comment>
<dbReference type="RefSeq" id="WP_211800918.1">
    <property type="nucleotide sequence ID" value="NZ_JAGSCS010000007.1"/>
</dbReference>
<keyword evidence="3" id="KW-1185">Reference proteome</keyword>
<feature type="transmembrane region" description="Helical" evidence="1">
    <location>
        <begin position="348"/>
        <end position="367"/>
    </location>
</feature>
<protein>
    <submittedName>
        <fullName evidence="2">Uncharacterized protein</fullName>
    </submittedName>
</protein>
<accession>A0A941HQL3</accession>
<dbReference type="EMBL" id="JAGSCS010000007">
    <property type="protein sequence ID" value="MBR0576130.1"/>
    <property type="molecule type" value="Genomic_DNA"/>
</dbReference>
<feature type="transmembrane region" description="Helical" evidence="1">
    <location>
        <begin position="474"/>
        <end position="491"/>
    </location>
</feature>
<keyword evidence="1" id="KW-0812">Transmembrane</keyword>
<evidence type="ECO:0000256" key="1">
    <source>
        <dbReference type="SAM" id="Phobius"/>
    </source>
</evidence>
<feature type="transmembrane region" description="Helical" evidence="1">
    <location>
        <begin position="161"/>
        <end position="183"/>
    </location>
</feature>
<gene>
    <name evidence="2" type="ORF">KCG48_07215</name>
</gene>
<name>A0A941HQL3_9CLOT</name>
<feature type="transmembrane region" description="Helical" evidence="1">
    <location>
        <begin position="220"/>
        <end position="240"/>
    </location>
</feature>
<sequence length="530" mass="60030">MRRAFWVMVRLEAAMKINGFLYFLKRVPLLKRLFRNTSYALLDLKSFLGGLGVLYQLLAGPVKSFLLAGLFLVLPQEILGEDMPRSPLILVLGLYMGLRLVSSELLTLNPSKFILLKQLRMNPRSYAGAVLWKKEGIRWISRSAAFLYFAGRLGIRWGEALVLSTLVTLCALLAEALHLFYYAKKRDILEEHTGLLVVLYLTLVPGSYLLWFFLPGVNLGAFLFHGITVVAYLLVAGLSLRYIRSFSVYGEALHRSTSYARMDKMRNAAAGAQFADVKVKDKEYAQVDLKGEKHAQKKGFDYLNTLFFERHGRFFRKPVLVKSALVVGSFLVFFLVTLFVEVDLLTPAAQGILDNYTIFVFLLYMLCNATRETKAMFYNCDLSLLKYGFYRKGDALLAMFTLRLKRIVLGNLIPAVLLCGGLLLLAMLSGMPNLLTILPVLVMILALSVFFSVHYLFMYYIFQPYTADLQVKNPFFSLINGLVYFASYMAMQVKTPAAGFLPVIILFALGYIAFALTMVYRKAPQTFRIK</sequence>
<evidence type="ECO:0000313" key="3">
    <source>
        <dbReference type="Proteomes" id="UP000675379"/>
    </source>
</evidence>
<keyword evidence="1" id="KW-1133">Transmembrane helix</keyword>
<feature type="transmembrane region" description="Helical" evidence="1">
    <location>
        <begin position="94"/>
        <end position="115"/>
    </location>
</feature>
<feature type="transmembrane region" description="Helical" evidence="1">
    <location>
        <begin position="46"/>
        <end position="74"/>
    </location>
</feature>
<reference evidence="2" key="1">
    <citation type="submission" date="2021-04" db="EMBL/GenBank/DDBJ databases">
        <title>Proteiniclasticum sedimins sp. nov., an obligate anaerobic bacterium isolated from anaerobic sludge.</title>
        <authorList>
            <person name="Liu J."/>
        </authorList>
    </citation>
    <scope>NUCLEOTIDE SEQUENCE</scope>
    <source>
        <strain evidence="2">BAD-10</strain>
    </source>
</reference>
<dbReference type="AlphaFoldDB" id="A0A941HQL3"/>
<feature type="transmembrane region" description="Helical" evidence="1">
    <location>
        <begin position="319"/>
        <end position="342"/>
    </location>
</feature>
<keyword evidence="1" id="KW-0472">Membrane</keyword>
<feature type="transmembrane region" description="Helical" evidence="1">
    <location>
        <begin position="195"/>
        <end position="214"/>
    </location>
</feature>
<dbReference type="Proteomes" id="UP000675379">
    <property type="component" value="Unassembled WGS sequence"/>
</dbReference>
<organism evidence="2 3">
    <name type="scientific">Proteiniclasticum sediminis</name>
    <dbReference type="NCBI Taxonomy" id="2804028"/>
    <lineage>
        <taxon>Bacteria</taxon>
        <taxon>Bacillati</taxon>
        <taxon>Bacillota</taxon>
        <taxon>Clostridia</taxon>
        <taxon>Eubacteriales</taxon>
        <taxon>Clostridiaceae</taxon>
        <taxon>Proteiniclasticum</taxon>
    </lineage>
</organism>
<evidence type="ECO:0000313" key="2">
    <source>
        <dbReference type="EMBL" id="MBR0576130.1"/>
    </source>
</evidence>
<proteinExistence type="predicted"/>
<feature type="transmembrane region" description="Helical" evidence="1">
    <location>
        <begin position="497"/>
        <end position="520"/>
    </location>
</feature>
<feature type="transmembrane region" description="Helical" evidence="1">
    <location>
        <begin position="434"/>
        <end position="462"/>
    </location>
</feature>